<comment type="caution">
    <text evidence="1">The sequence shown here is derived from an EMBL/GenBank/DDBJ whole genome shotgun (WGS) entry which is preliminary data.</text>
</comment>
<evidence type="ECO:0000313" key="4">
    <source>
        <dbReference type="Proteomes" id="UP001183604"/>
    </source>
</evidence>
<keyword evidence="4" id="KW-1185">Reference proteome</keyword>
<reference evidence="1" key="1">
    <citation type="submission" date="2022-12" db="EMBL/GenBank/DDBJ databases">
        <title>Gycomyces niveus sp.nov., a novel actinomycete isolated from soil in Shouguang.</title>
        <authorList>
            <person name="Yang X."/>
        </authorList>
    </citation>
    <scope>NUCLEOTIDE SEQUENCE</scope>
    <source>
        <strain evidence="1">DSM 44724</strain>
    </source>
</reference>
<evidence type="ECO:0000313" key="3">
    <source>
        <dbReference type="Proteomes" id="UP001145799"/>
    </source>
</evidence>
<reference evidence="2 4" key="2">
    <citation type="submission" date="2023-07" db="EMBL/GenBank/DDBJ databases">
        <title>Sequencing the genomes of 1000 actinobacteria strains.</title>
        <authorList>
            <person name="Klenk H.-P."/>
        </authorList>
    </citation>
    <scope>NUCLEOTIDE SEQUENCE [LARGE SCALE GENOMIC DNA]</scope>
    <source>
        <strain evidence="2 4">DSM 44724</strain>
    </source>
</reference>
<evidence type="ECO:0000313" key="2">
    <source>
        <dbReference type="EMBL" id="MDR7337975.1"/>
    </source>
</evidence>
<proteinExistence type="predicted"/>
<gene>
    <name evidence="2" type="ORF">J2S69_001694</name>
    <name evidence="1" type="ORF">O2L01_21875</name>
</gene>
<sequence>MTVDHLSRHLKKDVGVKDLGPSLVGEAEAIRPMEPVNPLLGGVGRLRMRSLWKEAGYTGRHRRRGRL</sequence>
<protein>
    <submittedName>
        <fullName evidence="1">Uncharacterized protein</fullName>
    </submittedName>
</protein>
<dbReference type="AlphaFoldDB" id="A0A9X3PMQ8"/>
<dbReference type="Proteomes" id="UP001183604">
    <property type="component" value="Unassembled WGS sequence"/>
</dbReference>
<name>A0A9X3PMQ8_9ACTN</name>
<dbReference type="Proteomes" id="UP001145799">
    <property type="component" value="Unassembled WGS sequence"/>
</dbReference>
<dbReference type="EMBL" id="JAPZVQ010000018">
    <property type="protein sequence ID" value="MDA1387657.1"/>
    <property type="molecule type" value="Genomic_DNA"/>
</dbReference>
<dbReference type="EMBL" id="JAVDYD010000001">
    <property type="protein sequence ID" value="MDR7337975.1"/>
    <property type="molecule type" value="Genomic_DNA"/>
</dbReference>
<evidence type="ECO:0000313" key="1">
    <source>
        <dbReference type="EMBL" id="MDA1387657.1"/>
    </source>
</evidence>
<dbReference type="RefSeq" id="WP_270124160.1">
    <property type="nucleotide sequence ID" value="NZ_JAPZVQ010000018.1"/>
</dbReference>
<organism evidence="1 3">
    <name type="scientific">Glycomyces lechevalierae</name>
    <dbReference type="NCBI Taxonomy" id="256034"/>
    <lineage>
        <taxon>Bacteria</taxon>
        <taxon>Bacillati</taxon>
        <taxon>Actinomycetota</taxon>
        <taxon>Actinomycetes</taxon>
        <taxon>Glycomycetales</taxon>
        <taxon>Glycomycetaceae</taxon>
        <taxon>Glycomyces</taxon>
    </lineage>
</organism>
<accession>A0A9X3PMQ8</accession>